<gene>
    <name evidence="7" type="ORF">BKK80_09450</name>
</gene>
<evidence type="ECO:0000313" key="7">
    <source>
        <dbReference type="EMBL" id="AOZ06032.1"/>
    </source>
</evidence>
<comment type="cofactor">
    <cofactor evidence="1">
        <name>FAD</name>
        <dbReference type="ChEBI" id="CHEBI:57692"/>
    </cofactor>
</comment>
<dbReference type="SUPFAM" id="SSF51905">
    <property type="entry name" value="FAD/NAD(P)-binding domain"/>
    <property type="match status" value="1"/>
</dbReference>
<dbReference type="InterPro" id="IPR002938">
    <property type="entry name" value="FAD-bd"/>
</dbReference>
<feature type="domain" description="FAD-binding" evidence="6">
    <location>
        <begin position="9"/>
        <end position="322"/>
    </location>
</feature>
<evidence type="ECO:0000256" key="5">
    <source>
        <dbReference type="ARBA" id="ARBA00023033"/>
    </source>
</evidence>
<keyword evidence="5" id="KW-0503">Monooxygenase</keyword>
<accession>A0ABN4TG15</accession>
<evidence type="ECO:0000256" key="1">
    <source>
        <dbReference type="ARBA" id="ARBA00001974"/>
    </source>
</evidence>
<evidence type="ECO:0000256" key="4">
    <source>
        <dbReference type="ARBA" id="ARBA00023002"/>
    </source>
</evidence>
<dbReference type="PANTHER" id="PTHR13789">
    <property type="entry name" value="MONOOXYGENASE"/>
    <property type="match status" value="1"/>
</dbReference>
<evidence type="ECO:0000313" key="8">
    <source>
        <dbReference type="Proteomes" id="UP000177515"/>
    </source>
</evidence>
<keyword evidence="4" id="KW-0560">Oxidoreductase</keyword>
<sequence>MNTSTSSRRVIVVGGGIGGLAAALALAREDVQVLLLEQAAQIGEIGAGIQLGANAFNALDALGAGEAARNRAVFTDSLTLMDATNAKQVARIETGARYRERFGNPYAVIHRADIHLSILEAVQDNPLIQFRTNTQVGALEQDDGGVTVIDQHGERYRADAVIGCDGVKSAIRAALIGDEPTVTGHVVYRAVVEVENMPKDLQINAPVVWAGPHCHLVHYPLRGGRQYNLVVTFHSREQETWGVRDGSKEEVLSYFEDIHPLPHQMLDRPTSWRRWATADRDPVPQWSFGRATLLGDAAHPMTQYLAQGACQALEDAVTLGAAVREGGGDFAAAFRLYEAARIPRTARVLYSAREMGRIYHAKGVDRLVRNSLWTGRTQEQFYDALQWLHGWQAKDCLQDIPT</sequence>
<keyword evidence="2" id="KW-0285">Flavoprotein</keyword>
<evidence type="ECO:0000259" key="6">
    <source>
        <dbReference type="Pfam" id="PF01494"/>
    </source>
</evidence>
<keyword evidence="3" id="KW-0274">FAD</keyword>
<protein>
    <submittedName>
        <fullName evidence="7">Salicylate hydroxylase</fullName>
    </submittedName>
</protein>
<dbReference type="RefSeq" id="WP_071069201.1">
    <property type="nucleotide sequence ID" value="NZ_CP017754.1"/>
</dbReference>
<dbReference type="InterPro" id="IPR050493">
    <property type="entry name" value="FAD-dep_Monooxygenase_BioMet"/>
</dbReference>
<name>A0ABN4TG15_9BURK</name>
<dbReference type="SUPFAM" id="SSF54373">
    <property type="entry name" value="FAD-linked reductases, C-terminal domain"/>
    <property type="match status" value="1"/>
</dbReference>
<dbReference type="Gene3D" id="3.50.50.60">
    <property type="entry name" value="FAD/NAD(P)-binding domain"/>
    <property type="match status" value="1"/>
</dbReference>
<reference evidence="7 8" key="1">
    <citation type="submission" date="2016-10" db="EMBL/GenBank/DDBJ databases">
        <title>Complete genome sequences of three Cupriavidus strains isolated from various Malaysian environments.</title>
        <authorList>
            <person name="Abdullah A.A.-A."/>
            <person name="Shafie N.A.H."/>
            <person name="Lau N.S."/>
        </authorList>
    </citation>
    <scope>NUCLEOTIDE SEQUENCE [LARGE SCALE GENOMIC DNA]</scope>
    <source>
        <strain evidence="7 8">USMAA1020</strain>
    </source>
</reference>
<dbReference type="PRINTS" id="PR00420">
    <property type="entry name" value="RNGMNOXGNASE"/>
</dbReference>
<dbReference type="NCBIfam" id="NF006021">
    <property type="entry name" value="PRK08163.1"/>
    <property type="match status" value="1"/>
</dbReference>
<evidence type="ECO:0000256" key="3">
    <source>
        <dbReference type="ARBA" id="ARBA00022827"/>
    </source>
</evidence>
<proteinExistence type="predicted"/>
<organism evidence="7 8">
    <name type="scientific">Cupriavidus malaysiensis</name>
    <dbReference type="NCBI Taxonomy" id="367825"/>
    <lineage>
        <taxon>Bacteria</taxon>
        <taxon>Pseudomonadati</taxon>
        <taxon>Pseudomonadota</taxon>
        <taxon>Betaproteobacteria</taxon>
        <taxon>Burkholderiales</taxon>
        <taxon>Burkholderiaceae</taxon>
        <taxon>Cupriavidus</taxon>
    </lineage>
</organism>
<dbReference type="Pfam" id="PF01494">
    <property type="entry name" value="FAD_binding_3"/>
    <property type="match status" value="1"/>
</dbReference>
<dbReference type="EMBL" id="CP017754">
    <property type="protein sequence ID" value="AOZ06032.1"/>
    <property type="molecule type" value="Genomic_DNA"/>
</dbReference>
<keyword evidence="8" id="KW-1185">Reference proteome</keyword>
<evidence type="ECO:0000256" key="2">
    <source>
        <dbReference type="ARBA" id="ARBA00022630"/>
    </source>
</evidence>
<dbReference type="InterPro" id="IPR036188">
    <property type="entry name" value="FAD/NAD-bd_sf"/>
</dbReference>
<dbReference type="Proteomes" id="UP000177515">
    <property type="component" value="Chromosome 1"/>
</dbReference>
<dbReference type="PANTHER" id="PTHR13789:SF318">
    <property type="entry name" value="GERANYLGERANYL DIPHOSPHATE REDUCTASE"/>
    <property type="match status" value="1"/>
</dbReference>